<evidence type="ECO:0000256" key="6">
    <source>
        <dbReference type="SAM" id="Phobius"/>
    </source>
</evidence>
<evidence type="ECO:0000256" key="3">
    <source>
        <dbReference type="ARBA" id="ARBA00022989"/>
    </source>
</evidence>
<feature type="region of interest" description="Disordered" evidence="5">
    <location>
        <begin position="1"/>
        <end position="35"/>
    </location>
</feature>
<dbReference type="PANTHER" id="PTHR21016:SF25">
    <property type="entry name" value="TM2 DOMAIN-CONTAINING PROTEIN DDB_G0277895-RELATED"/>
    <property type="match status" value="1"/>
</dbReference>
<feature type="compositionally biased region" description="Low complexity" evidence="5">
    <location>
        <begin position="1"/>
        <end position="11"/>
    </location>
</feature>
<feature type="compositionally biased region" description="Polar residues" evidence="5">
    <location>
        <begin position="22"/>
        <end position="35"/>
    </location>
</feature>
<feature type="transmembrane region" description="Helical" evidence="6">
    <location>
        <begin position="75"/>
        <end position="94"/>
    </location>
</feature>
<evidence type="ECO:0000313" key="8">
    <source>
        <dbReference type="EMBL" id="ART21232.1"/>
    </source>
</evidence>
<evidence type="ECO:0000256" key="2">
    <source>
        <dbReference type="ARBA" id="ARBA00022692"/>
    </source>
</evidence>
<gene>
    <name evidence="8" type="ORF">CBE89_06805</name>
</gene>
<dbReference type="GO" id="GO:0016020">
    <property type="term" value="C:membrane"/>
    <property type="evidence" value="ECO:0007669"/>
    <property type="project" value="UniProtKB-SubCell"/>
</dbReference>
<protein>
    <recommendedName>
        <fullName evidence="7">TM2 domain-containing protein</fullName>
    </recommendedName>
</protein>
<dbReference type="Pfam" id="PF05154">
    <property type="entry name" value="TM2"/>
    <property type="match status" value="1"/>
</dbReference>
<organism evidence="8 9">
    <name type="scientific">Corynebacterium striatum</name>
    <dbReference type="NCBI Taxonomy" id="43770"/>
    <lineage>
        <taxon>Bacteria</taxon>
        <taxon>Bacillati</taxon>
        <taxon>Actinomycetota</taxon>
        <taxon>Actinomycetes</taxon>
        <taxon>Mycobacteriales</taxon>
        <taxon>Corynebacteriaceae</taxon>
        <taxon>Corynebacterium</taxon>
    </lineage>
</organism>
<evidence type="ECO:0000256" key="1">
    <source>
        <dbReference type="ARBA" id="ARBA00004141"/>
    </source>
</evidence>
<accession>A0A2Z2IZT8</accession>
<proteinExistence type="predicted"/>
<dbReference type="PANTHER" id="PTHR21016">
    <property type="entry name" value="BETA-AMYLOID BINDING PROTEIN-RELATED"/>
    <property type="match status" value="1"/>
</dbReference>
<dbReference type="AlphaFoldDB" id="A0A2Z2IZT8"/>
<dbReference type="InterPro" id="IPR050932">
    <property type="entry name" value="TM2D1-3-like"/>
</dbReference>
<dbReference type="Proteomes" id="UP000250197">
    <property type="component" value="Chromosome"/>
</dbReference>
<sequence>MTDPNNGFQQGNAGGQPVNPFGQPQGNNVPAQFRSGQPQYGQGYSAPQQFSQPQYGQAYPAQQQYAVVAEQKSWIAAWLLAFFFGYLGAHNFYLGNTGRALGQLLGFIFGCITVFVLIGFFVIGFVSLWAFVEFIMILAGVGGFDRDARGVPLLK</sequence>
<dbReference type="InterPro" id="IPR007829">
    <property type="entry name" value="TM2"/>
</dbReference>
<evidence type="ECO:0000259" key="7">
    <source>
        <dbReference type="Pfam" id="PF05154"/>
    </source>
</evidence>
<dbReference type="KEGG" id="cstr:CBE89_06805"/>
<keyword evidence="4 6" id="KW-0472">Membrane</keyword>
<feature type="transmembrane region" description="Helical" evidence="6">
    <location>
        <begin position="106"/>
        <end position="132"/>
    </location>
</feature>
<name>A0A2Z2IZT8_CORST</name>
<dbReference type="EMBL" id="CP021252">
    <property type="protein sequence ID" value="ART21232.1"/>
    <property type="molecule type" value="Genomic_DNA"/>
</dbReference>
<keyword evidence="2 6" id="KW-0812">Transmembrane</keyword>
<evidence type="ECO:0000256" key="4">
    <source>
        <dbReference type="ARBA" id="ARBA00023136"/>
    </source>
</evidence>
<evidence type="ECO:0000313" key="9">
    <source>
        <dbReference type="Proteomes" id="UP000250197"/>
    </source>
</evidence>
<feature type="domain" description="TM2" evidence="7">
    <location>
        <begin position="71"/>
        <end position="121"/>
    </location>
</feature>
<comment type="subcellular location">
    <subcellularLocation>
        <location evidence="1">Membrane</location>
        <topology evidence="1">Multi-pass membrane protein</topology>
    </subcellularLocation>
</comment>
<keyword evidence="3 6" id="KW-1133">Transmembrane helix</keyword>
<reference evidence="8 9" key="1">
    <citation type="submission" date="2017-05" db="EMBL/GenBank/DDBJ databases">
        <title>Complete genome sequence of Corynebacterium striatum KC-Na-1 isolated from Neophocaena asiaeorientalis in Korea.</title>
        <authorList>
            <person name="Kim J.H."/>
            <person name="Lee K."/>
        </authorList>
    </citation>
    <scope>NUCLEOTIDE SEQUENCE [LARGE SCALE GENOMIC DNA]</scope>
    <source>
        <strain evidence="8 9">KC-Na-01</strain>
    </source>
</reference>
<evidence type="ECO:0000256" key="5">
    <source>
        <dbReference type="SAM" id="MobiDB-lite"/>
    </source>
</evidence>
<dbReference type="RefSeq" id="WP_086891329.1">
    <property type="nucleotide sequence ID" value="NZ_CP021252.1"/>
</dbReference>